<proteinExistence type="predicted"/>
<comment type="caution">
    <text evidence="1">The sequence shown here is derived from an EMBL/GenBank/DDBJ whole genome shotgun (WGS) entry which is preliminary data.</text>
</comment>
<evidence type="ECO:0000313" key="1">
    <source>
        <dbReference type="EMBL" id="KKK83973.1"/>
    </source>
</evidence>
<gene>
    <name evidence="1" type="ORF">LCGC14_2788040</name>
</gene>
<organism evidence="1">
    <name type="scientific">marine sediment metagenome</name>
    <dbReference type="NCBI Taxonomy" id="412755"/>
    <lineage>
        <taxon>unclassified sequences</taxon>
        <taxon>metagenomes</taxon>
        <taxon>ecological metagenomes</taxon>
    </lineage>
</organism>
<name>A0A0F8YRB8_9ZZZZ</name>
<reference evidence="1" key="1">
    <citation type="journal article" date="2015" name="Nature">
        <title>Complex archaea that bridge the gap between prokaryotes and eukaryotes.</title>
        <authorList>
            <person name="Spang A."/>
            <person name="Saw J.H."/>
            <person name="Jorgensen S.L."/>
            <person name="Zaremba-Niedzwiedzka K."/>
            <person name="Martijn J."/>
            <person name="Lind A.E."/>
            <person name="van Eijk R."/>
            <person name="Schleper C."/>
            <person name="Guy L."/>
            <person name="Ettema T.J."/>
        </authorList>
    </citation>
    <scope>NUCLEOTIDE SEQUENCE</scope>
</reference>
<sequence length="65" mass="7950">MDDCKCECHNNITMKEFNQAKERVDTEMKIQYPFWKLIFKGKEQVKRITDEINRQRILNEKGTRE</sequence>
<dbReference type="AlphaFoldDB" id="A0A0F8YRB8"/>
<accession>A0A0F8YRB8</accession>
<dbReference type="EMBL" id="LAZR01051982">
    <property type="protein sequence ID" value="KKK83973.1"/>
    <property type="molecule type" value="Genomic_DNA"/>
</dbReference>
<protein>
    <submittedName>
        <fullName evidence="1">Uncharacterized protein</fullName>
    </submittedName>
</protein>